<protein>
    <recommendedName>
        <fullName evidence="2">Arsenate reductase (Glutaredoxin)</fullName>
    </recommendedName>
</protein>
<dbReference type="InterPro" id="IPR036249">
    <property type="entry name" value="Thioredoxin-like_sf"/>
</dbReference>
<dbReference type="Pfam" id="PF03960">
    <property type="entry name" value="ArsC"/>
    <property type="match status" value="1"/>
</dbReference>
<organism evidence="1">
    <name type="scientific">marine metagenome</name>
    <dbReference type="NCBI Taxonomy" id="408172"/>
    <lineage>
        <taxon>unclassified sequences</taxon>
        <taxon>metagenomes</taxon>
        <taxon>ecological metagenomes</taxon>
    </lineage>
</organism>
<feature type="non-terminal residue" evidence="1">
    <location>
        <position position="1"/>
    </location>
</feature>
<name>A0A381WA79_9ZZZZ</name>
<accession>A0A381WA79</accession>
<dbReference type="PANTHER" id="PTHR30041">
    <property type="entry name" value="ARSENATE REDUCTASE"/>
    <property type="match status" value="1"/>
</dbReference>
<dbReference type="PROSITE" id="PS51353">
    <property type="entry name" value="ARSC"/>
    <property type="match status" value="1"/>
</dbReference>
<evidence type="ECO:0000313" key="1">
    <source>
        <dbReference type="EMBL" id="SVA49456.1"/>
    </source>
</evidence>
<dbReference type="SUPFAM" id="SSF52833">
    <property type="entry name" value="Thioredoxin-like"/>
    <property type="match status" value="1"/>
</dbReference>
<dbReference type="PANTHER" id="PTHR30041:SF4">
    <property type="entry name" value="ARSENATE REDUCTASE"/>
    <property type="match status" value="1"/>
</dbReference>
<reference evidence="1" key="1">
    <citation type="submission" date="2018-05" db="EMBL/GenBank/DDBJ databases">
        <authorList>
            <person name="Lanie J.A."/>
            <person name="Ng W.-L."/>
            <person name="Kazmierczak K.M."/>
            <person name="Andrzejewski T.M."/>
            <person name="Davidsen T.M."/>
            <person name="Wayne K.J."/>
            <person name="Tettelin H."/>
            <person name="Glass J.I."/>
            <person name="Rusch D."/>
            <person name="Podicherti R."/>
            <person name="Tsui H.-C.T."/>
            <person name="Winkler M.E."/>
        </authorList>
    </citation>
    <scope>NUCLEOTIDE SEQUENCE</scope>
</reference>
<evidence type="ECO:0008006" key="2">
    <source>
        <dbReference type="Google" id="ProtNLM"/>
    </source>
</evidence>
<dbReference type="AlphaFoldDB" id="A0A381WA79"/>
<dbReference type="EMBL" id="UINC01011177">
    <property type="protein sequence ID" value="SVA49456.1"/>
    <property type="molecule type" value="Genomic_DNA"/>
</dbReference>
<proteinExistence type="predicted"/>
<dbReference type="Gene3D" id="3.40.30.10">
    <property type="entry name" value="Glutaredoxin"/>
    <property type="match status" value="1"/>
</dbReference>
<sequence length="100" mass="11142">VSLLKEKGIEPVVVEYLKTPLNKSQLQDLSLKLNLRPRAFVRKGEADFKSNNLSAILDDDQALLEAMSKYPKIMERPIIVSGDKAVLGRPPENILTLLGE</sequence>
<dbReference type="InterPro" id="IPR006660">
    <property type="entry name" value="Arsenate_reductase-like"/>
</dbReference>
<gene>
    <name evidence="1" type="ORF">METZ01_LOCUS102310</name>
</gene>